<dbReference type="PANTHER" id="PTHR43521:SF7">
    <property type="entry name" value="DELTA-1-PYRROLINE-5-CARBOXYLATE DEHYDROGENASE 12A1, MITOCHONDRIAL"/>
    <property type="match status" value="1"/>
</dbReference>
<feature type="domain" description="Aldehyde dehydrogenase" evidence="4">
    <location>
        <begin position="113"/>
        <end position="500"/>
    </location>
</feature>
<dbReference type="PANTHER" id="PTHR43521">
    <property type="entry name" value="ALPHA-AMINOADIPIC SEMIALDEHYDE DEHYDROGENASE"/>
    <property type="match status" value="1"/>
</dbReference>
<reference evidence="5" key="1">
    <citation type="submission" date="2023-07" db="EMBL/GenBank/DDBJ databases">
        <authorList>
            <consortium name="AG Swart"/>
            <person name="Singh M."/>
            <person name="Singh A."/>
            <person name="Seah K."/>
            <person name="Emmerich C."/>
        </authorList>
    </citation>
    <scope>NUCLEOTIDE SEQUENCE</scope>
    <source>
        <strain evidence="5">DP1</strain>
    </source>
</reference>
<dbReference type="GO" id="GO:0004029">
    <property type="term" value="F:aldehyde dehydrogenase (NAD+) activity"/>
    <property type="evidence" value="ECO:0007669"/>
    <property type="project" value="InterPro"/>
</dbReference>
<dbReference type="EMBL" id="CAMPGE010006135">
    <property type="protein sequence ID" value="CAI2364981.1"/>
    <property type="molecule type" value="Genomic_DNA"/>
</dbReference>
<organism evidence="5 6">
    <name type="scientific">Euplotes crassus</name>
    <dbReference type="NCBI Taxonomy" id="5936"/>
    <lineage>
        <taxon>Eukaryota</taxon>
        <taxon>Sar</taxon>
        <taxon>Alveolata</taxon>
        <taxon>Ciliophora</taxon>
        <taxon>Intramacronucleata</taxon>
        <taxon>Spirotrichea</taxon>
        <taxon>Hypotrichia</taxon>
        <taxon>Euplotida</taxon>
        <taxon>Euplotidae</taxon>
        <taxon>Moneuplotes</taxon>
    </lineage>
</organism>
<dbReference type="InterPro" id="IPR044638">
    <property type="entry name" value="ALDH7A1-like"/>
</dbReference>
<dbReference type="Pfam" id="PF00171">
    <property type="entry name" value="Aldedh"/>
    <property type="match status" value="1"/>
</dbReference>
<name>A0AAD1XBL5_EUPCR</name>
<proteinExistence type="inferred from homology"/>
<dbReference type="SUPFAM" id="SSF53720">
    <property type="entry name" value="ALDH-like"/>
    <property type="match status" value="1"/>
</dbReference>
<accession>A0AAD1XBL5</accession>
<evidence type="ECO:0000256" key="1">
    <source>
        <dbReference type="ARBA" id="ARBA00009986"/>
    </source>
</evidence>
<keyword evidence="3" id="KW-0520">NAD</keyword>
<dbReference type="Gene3D" id="3.40.309.10">
    <property type="entry name" value="Aldehyde Dehydrogenase, Chain A, domain 2"/>
    <property type="match status" value="1"/>
</dbReference>
<keyword evidence="6" id="KW-1185">Reference proteome</keyword>
<dbReference type="Proteomes" id="UP001295684">
    <property type="component" value="Unassembled WGS sequence"/>
</dbReference>
<evidence type="ECO:0000256" key="2">
    <source>
        <dbReference type="ARBA" id="ARBA00023002"/>
    </source>
</evidence>
<protein>
    <recommendedName>
        <fullName evidence="4">Aldehyde dehydrogenase domain-containing protein</fullName>
    </recommendedName>
</protein>
<sequence length="551" mass="61196">MLSNLAARRVRVLQTTFVRAFSGNAILKDFATVDPVNLSASSKLQNLCNGEWVGTKSWKNLIDPLDGKIIGKIPNPTQKNGELKPFIDSLLSCPKSGLHNPIQNPERYLLYGEVCKKAANLLDDPKISDFFCTLMQRVVPKSYAQCYGELEVTKKFLENFSGDNVRFLARSFANPGDHTGQMSQGFRWPYGPTALVAPFNFPIEIPVLQMMGSLFMGNKVLVKVDSKVSIAIEQFIRMLHHCGMPKTDLDLIHCEPKPMESILRRSKPRLIQFTGSSTVAERLSKLFNGKVKIEDAGFDWKILGPDVGDVDYVAWQCDQDAYAATGQKCSAQSILFVHTNWHKAGLLEKMEAQVARRSLKDLTIGPVMTWTNAQIEEHISKLLELDGAKVLWGGKKLTGHSIPAVYGSFEPTAIYVPIKHFTTKKKIALICTEVFGPLQVITDYKLNSLQRVMNTLDEIEHNLTAAVVSNDTDFINEVLGSTINGTTYAGRRARTTGAPQNHWFGPCGDPRGAGIGTPEAIRHVWSSHREIIWDMGPVPAEWESGTLPKPT</sequence>
<dbReference type="Gene3D" id="3.40.605.10">
    <property type="entry name" value="Aldehyde Dehydrogenase, Chain A, domain 1"/>
    <property type="match status" value="1"/>
</dbReference>
<dbReference type="InterPro" id="IPR016161">
    <property type="entry name" value="Ald_DH/histidinol_DH"/>
</dbReference>
<dbReference type="InterPro" id="IPR016163">
    <property type="entry name" value="Ald_DH_C"/>
</dbReference>
<evidence type="ECO:0000256" key="3">
    <source>
        <dbReference type="ARBA" id="ARBA00023027"/>
    </source>
</evidence>
<comment type="caution">
    <text evidence="5">The sequence shown here is derived from an EMBL/GenBank/DDBJ whole genome shotgun (WGS) entry which is preliminary data.</text>
</comment>
<dbReference type="PROSITE" id="PS00070">
    <property type="entry name" value="ALDEHYDE_DEHYDR_CYS"/>
    <property type="match status" value="1"/>
</dbReference>
<dbReference type="AlphaFoldDB" id="A0AAD1XBL5"/>
<dbReference type="InterPro" id="IPR015590">
    <property type="entry name" value="Aldehyde_DH_dom"/>
</dbReference>
<gene>
    <name evidence="5" type="ORF">ECRASSUSDP1_LOCUS6331</name>
</gene>
<evidence type="ECO:0000313" key="6">
    <source>
        <dbReference type="Proteomes" id="UP001295684"/>
    </source>
</evidence>
<dbReference type="FunFam" id="3.40.605.10:FF:000019">
    <property type="entry name" value="probable aldehyde dehydrogenase"/>
    <property type="match status" value="1"/>
</dbReference>
<dbReference type="InterPro" id="IPR016162">
    <property type="entry name" value="Ald_DH_N"/>
</dbReference>
<evidence type="ECO:0000313" key="5">
    <source>
        <dbReference type="EMBL" id="CAI2364981.1"/>
    </source>
</evidence>
<comment type="similarity">
    <text evidence="1">Belongs to the aldehyde dehydrogenase family.</text>
</comment>
<dbReference type="InterPro" id="IPR016160">
    <property type="entry name" value="Ald_DH_CS_CYS"/>
</dbReference>
<evidence type="ECO:0000259" key="4">
    <source>
        <dbReference type="Pfam" id="PF00171"/>
    </source>
</evidence>
<keyword evidence="2" id="KW-0560">Oxidoreductase</keyword>